<sequence>MMQKQMRKWKWLNLGLLCSTLLAQSVTEDQQILIASDAFQRGDFAAAKKDYLHLYKETNNIIYAKEAAISAASYGDINTAVELAMLYKRVTKNNKDLSINKILVDGYIKTGQLDKAVALLEKIRKEDKSLMLDNVLGSLYISQKKYTKAFDVLSKLYNQVHDEDSLEKLITLYLIQNNQQEAADLIASHLEEYGCSPELCQKSFNTLIQLHQLQKAKEASATLYEKDPVVQNAQLYIGILTMLKEFDKAEKIASNYPFDRRLLLDLYTAQKKFALASKQAGLLYNERKDPKFLALEAVYSYEDISAKKPPKRAEILPITRKLEQAIAERQYQLRRSKGNLDAQDAFFYNFLGYSLIEYNLNIRKGIDYVKMALKIEPDSVFYIDSLAWGYYKLGNCAEAKKLFLTISEEAINSQSELKAHSKSIAKCR</sequence>
<dbReference type="SUPFAM" id="SSF48452">
    <property type="entry name" value="TPR-like"/>
    <property type="match status" value="2"/>
</dbReference>
<dbReference type="AlphaFoldDB" id="A0A6J4CX01"/>
<dbReference type="PANTHER" id="PTHR46128:SF211">
    <property type="entry name" value="PENTACOTRIPEPTIDE-REPEAT REGION OF PRORP DOMAIN-CONTAINING PROTEIN"/>
    <property type="match status" value="1"/>
</dbReference>
<evidence type="ECO:0000313" key="3">
    <source>
        <dbReference type="Proteomes" id="UP000317935"/>
    </source>
</evidence>
<dbReference type="PANTHER" id="PTHR46128">
    <property type="entry name" value="MITOCHONDRIAL GROUP I INTRON SPLICING FACTOR CCM1"/>
    <property type="match status" value="1"/>
</dbReference>
<dbReference type="InterPro" id="IPR011990">
    <property type="entry name" value="TPR-like_helical_dom_sf"/>
</dbReference>
<feature type="chain" id="PRO_5027072879" evidence="1">
    <location>
        <begin position="24"/>
        <end position="428"/>
    </location>
</feature>
<feature type="signal peptide" evidence="1">
    <location>
        <begin position="1"/>
        <end position="23"/>
    </location>
</feature>
<organism evidence="2 3">
    <name type="scientific">Helicobacter suis</name>
    <dbReference type="NCBI Taxonomy" id="104628"/>
    <lineage>
        <taxon>Bacteria</taxon>
        <taxon>Pseudomonadati</taxon>
        <taxon>Campylobacterota</taxon>
        <taxon>Epsilonproteobacteria</taxon>
        <taxon>Campylobacterales</taxon>
        <taxon>Helicobacteraceae</taxon>
        <taxon>Helicobacter</taxon>
    </lineage>
</organism>
<gene>
    <name evidence="2" type="primary">addB</name>
    <name evidence="2" type="ORF">SNTW_06210</name>
</gene>
<dbReference type="Pfam" id="PF01535">
    <property type="entry name" value="PPR"/>
    <property type="match status" value="1"/>
</dbReference>
<dbReference type="InterPro" id="IPR002885">
    <property type="entry name" value="PPR_rpt"/>
</dbReference>
<evidence type="ECO:0000313" key="2">
    <source>
        <dbReference type="EMBL" id="BCD69976.1"/>
    </source>
</evidence>
<proteinExistence type="predicted"/>
<keyword evidence="1" id="KW-0732">Signal</keyword>
<reference evidence="2 3" key="1">
    <citation type="submission" date="2019-06" db="EMBL/GenBank/DDBJ databases">
        <title>Complete genome sequence of Helicobacter suis SNTW101c.</title>
        <authorList>
            <person name="Rimbara E."/>
            <person name="Suzuki M."/>
            <person name="Matsui H."/>
            <person name="Nakamura M."/>
            <person name="Mori S."/>
            <person name="Shibayama K."/>
        </authorList>
    </citation>
    <scope>NUCLEOTIDE SEQUENCE [LARGE SCALE GENOMIC DNA]</scope>
    <source>
        <strain evidence="2 3">SNTW101c</strain>
    </source>
</reference>
<dbReference type="Gene3D" id="1.25.40.10">
    <property type="entry name" value="Tetratricopeptide repeat domain"/>
    <property type="match status" value="2"/>
</dbReference>
<dbReference type="EMBL" id="AP019774">
    <property type="protein sequence ID" value="BCD69976.1"/>
    <property type="molecule type" value="Genomic_DNA"/>
</dbReference>
<dbReference type="InterPro" id="IPR050872">
    <property type="entry name" value="PPR_P_subfamily"/>
</dbReference>
<accession>A0A6J4CX01</accession>
<protein>
    <submittedName>
        <fullName evidence="2">ATP-dependent nuclease AddB</fullName>
    </submittedName>
</protein>
<name>A0A6J4CX01_9HELI</name>
<dbReference type="Proteomes" id="UP000317935">
    <property type="component" value="Chromosome"/>
</dbReference>
<evidence type="ECO:0000256" key="1">
    <source>
        <dbReference type="SAM" id="SignalP"/>
    </source>
</evidence>